<evidence type="ECO:0000313" key="4">
    <source>
        <dbReference type="Proteomes" id="UP000585474"/>
    </source>
</evidence>
<feature type="chain" id="PRO_5029532385" evidence="2">
    <location>
        <begin position="36"/>
        <end position="128"/>
    </location>
</feature>
<dbReference type="Proteomes" id="UP000585474">
    <property type="component" value="Unassembled WGS sequence"/>
</dbReference>
<protein>
    <submittedName>
        <fullName evidence="3">Uncharacterized protein</fullName>
    </submittedName>
</protein>
<feature type="region of interest" description="Disordered" evidence="1">
    <location>
        <begin position="106"/>
        <end position="128"/>
    </location>
</feature>
<feature type="signal peptide" evidence="2">
    <location>
        <begin position="1"/>
        <end position="35"/>
    </location>
</feature>
<dbReference type="AlphaFoldDB" id="A0A7J0DBH8"/>
<evidence type="ECO:0000256" key="1">
    <source>
        <dbReference type="SAM" id="MobiDB-lite"/>
    </source>
</evidence>
<evidence type="ECO:0000256" key="2">
    <source>
        <dbReference type="SAM" id="SignalP"/>
    </source>
</evidence>
<dbReference type="EMBL" id="BJWL01000124">
    <property type="protein sequence ID" value="GFS30495.1"/>
    <property type="molecule type" value="Genomic_DNA"/>
</dbReference>
<comment type="caution">
    <text evidence="3">The sequence shown here is derived from an EMBL/GenBank/DDBJ whole genome shotgun (WGS) entry which is preliminary data.</text>
</comment>
<reference evidence="4" key="1">
    <citation type="submission" date="2019-07" db="EMBL/GenBank/DDBJ databases">
        <title>De Novo Assembly of kiwifruit Actinidia rufa.</title>
        <authorList>
            <person name="Sugita-Konishi S."/>
            <person name="Sato K."/>
            <person name="Mori E."/>
            <person name="Abe Y."/>
            <person name="Kisaki G."/>
            <person name="Hamano K."/>
            <person name="Suezawa K."/>
            <person name="Otani M."/>
            <person name="Fukuda T."/>
            <person name="Manabe T."/>
            <person name="Gomi K."/>
            <person name="Tabuchi M."/>
            <person name="Akimitsu K."/>
            <person name="Kataoka I."/>
        </authorList>
    </citation>
    <scope>NUCLEOTIDE SEQUENCE [LARGE SCALE GENOMIC DNA]</scope>
    <source>
        <strain evidence="4">cv. Fuchu</strain>
    </source>
</reference>
<evidence type="ECO:0000313" key="3">
    <source>
        <dbReference type="EMBL" id="GFS30495.1"/>
    </source>
</evidence>
<accession>A0A7J0DBH8</accession>
<keyword evidence="4" id="KW-1185">Reference proteome</keyword>
<organism evidence="3 4">
    <name type="scientific">Actinidia rufa</name>
    <dbReference type="NCBI Taxonomy" id="165716"/>
    <lineage>
        <taxon>Eukaryota</taxon>
        <taxon>Viridiplantae</taxon>
        <taxon>Streptophyta</taxon>
        <taxon>Embryophyta</taxon>
        <taxon>Tracheophyta</taxon>
        <taxon>Spermatophyta</taxon>
        <taxon>Magnoliopsida</taxon>
        <taxon>eudicotyledons</taxon>
        <taxon>Gunneridae</taxon>
        <taxon>Pentapetalae</taxon>
        <taxon>asterids</taxon>
        <taxon>Ericales</taxon>
        <taxon>Actinidiaceae</taxon>
        <taxon>Actinidia</taxon>
    </lineage>
</organism>
<name>A0A7J0DBH8_9ERIC</name>
<proteinExistence type="predicted"/>
<gene>
    <name evidence="3" type="ORF">Acr_00g0012230</name>
</gene>
<keyword evidence="2" id="KW-0732">Signal</keyword>
<sequence length="128" mass="13871">MGMGMGMGMVGNVQVVALSVTSILLVGILASPAAAAEEREMVKYSSCNGTIAECFGNELEMVMDSDMSRRFLQGVKGLVTPRTLDESKSIGPNCKRRYTVPSCLPHPNPKPHVPPCNEYNRCKRKPNA</sequence>